<reference evidence="2" key="1">
    <citation type="journal article" date="2014" name="Int. J. Syst. Evol. Microbiol.">
        <title>Complete genome sequence of Corynebacterium casei LMG S-19264T (=DSM 44701T), isolated from a smear-ripened cheese.</title>
        <authorList>
            <consortium name="US DOE Joint Genome Institute (JGI-PGF)"/>
            <person name="Walter F."/>
            <person name="Albersmeier A."/>
            <person name="Kalinowski J."/>
            <person name="Ruckert C."/>
        </authorList>
    </citation>
    <scope>NUCLEOTIDE SEQUENCE</scope>
    <source>
        <strain evidence="2">KCTC 42651</strain>
    </source>
</reference>
<feature type="signal peptide" evidence="1">
    <location>
        <begin position="1"/>
        <end position="23"/>
    </location>
</feature>
<keyword evidence="3" id="KW-1185">Reference proteome</keyword>
<dbReference type="RefSeq" id="WP_189989879.1">
    <property type="nucleotide sequence ID" value="NZ_BMZS01000005.1"/>
</dbReference>
<dbReference type="PROSITE" id="PS51257">
    <property type="entry name" value="PROKAR_LIPOPROTEIN"/>
    <property type="match status" value="1"/>
</dbReference>
<comment type="caution">
    <text evidence="2">The sequence shown here is derived from an EMBL/GenBank/DDBJ whole genome shotgun (WGS) entry which is preliminary data.</text>
</comment>
<evidence type="ECO:0000256" key="1">
    <source>
        <dbReference type="SAM" id="SignalP"/>
    </source>
</evidence>
<name>A0A919CPK4_9PROT</name>
<dbReference type="Proteomes" id="UP000630353">
    <property type="component" value="Unassembled WGS sequence"/>
</dbReference>
<keyword evidence="1" id="KW-0732">Signal</keyword>
<protein>
    <recommendedName>
        <fullName evidence="4">Lipoprotein</fullName>
    </recommendedName>
</protein>
<evidence type="ECO:0000313" key="2">
    <source>
        <dbReference type="EMBL" id="GHD50852.1"/>
    </source>
</evidence>
<sequence length="133" mass="14256">MRAAALGTLTAALLLAACGPAAAASVDGTWGVADGDTVACANVHVMVLRDGRYTKALLDLGTTEGPRDVVVGTSTYTFDGARLVVAPSMSLERPEPRQVFDWDPVGRILRRAEPAPRLTFRRCPDRPLRPLDR</sequence>
<organism evidence="2 3">
    <name type="scientific">Thalassobaculum fulvum</name>
    <dbReference type="NCBI Taxonomy" id="1633335"/>
    <lineage>
        <taxon>Bacteria</taxon>
        <taxon>Pseudomonadati</taxon>
        <taxon>Pseudomonadota</taxon>
        <taxon>Alphaproteobacteria</taxon>
        <taxon>Rhodospirillales</taxon>
        <taxon>Thalassobaculaceae</taxon>
        <taxon>Thalassobaculum</taxon>
    </lineage>
</organism>
<feature type="chain" id="PRO_5036996857" description="Lipoprotein" evidence="1">
    <location>
        <begin position="24"/>
        <end position="133"/>
    </location>
</feature>
<evidence type="ECO:0000313" key="3">
    <source>
        <dbReference type="Proteomes" id="UP000630353"/>
    </source>
</evidence>
<proteinExistence type="predicted"/>
<accession>A0A919CPK4</accession>
<dbReference type="AlphaFoldDB" id="A0A919CPK4"/>
<evidence type="ECO:0008006" key="4">
    <source>
        <dbReference type="Google" id="ProtNLM"/>
    </source>
</evidence>
<reference evidence="2" key="2">
    <citation type="submission" date="2020-09" db="EMBL/GenBank/DDBJ databases">
        <authorList>
            <person name="Sun Q."/>
            <person name="Kim S."/>
        </authorList>
    </citation>
    <scope>NUCLEOTIDE SEQUENCE</scope>
    <source>
        <strain evidence="2">KCTC 42651</strain>
    </source>
</reference>
<dbReference type="EMBL" id="BMZS01000005">
    <property type="protein sequence ID" value="GHD50852.1"/>
    <property type="molecule type" value="Genomic_DNA"/>
</dbReference>
<gene>
    <name evidence="2" type="ORF">GCM10017083_24610</name>
</gene>